<organism evidence="1 2">
    <name type="scientific">Elstera litoralis</name>
    <dbReference type="NCBI Taxonomy" id="552518"/>
    <lineage>
        <taxon>Bacteria</taxon>
        <taxon>Pseudomonadati</taxon>
        <taxon>Pseudomonadota</taxon>
        <taxon>Alphaproteobacteria</taxon>
        <taxon>Rhodospirillales</taxon>
        <taxon>Rhodospirillaceae</taxon>
        <taxon>Elstera</taxon>
    </lineage>
</organism>
<gene>
    <name evidence="1" type="ORF">VZ95_12150</name>
</gene>
<dbReference type="Proteomes" id="UP000033774">
    <property type="component" value="Unassembled WGS sequence"/>
</dbReference>
<reference evidence="1 2" key="1">
    <citation type="submission" date="2015-03" db="EMBL/GenBank/DDBJ databases">
        <title>Draft genome sequence of Elstera litoralis.</title>
        <authorList>
            <person name="Rahalkar M.C."/>
            <person name="Dhakephalkar P.K."/>
            <person name="Pore S.D."/>
            <person name="Arora P."/>
            <person name="Kapse N.G."/>
            <person name="Pandit P.S."/>
        </authorList>
    </citation>
    <scope>NUCLEOTIDE SEQUENCE [LARGE SCALE GENOMIC DNA]</scope>
    <source>
        <strain evidence="1 2">Dia-1</strain>
    </source>
</reference>
<sequence>MSGLELLPVLLWGLDAIGKATVGEAVKDAYKALKAQMPWAADSLAALEQQPQSKGRQMVLQESLEERPATELAALEPLAQALLDHLRREHPAPVGVDIRKLEAVNFRVGTLSVEEGTGVRIEEAKLSGDVSFDQITVGKTQR</sequence>
<accession>A0A0F3IS19</accession>
<proteinExistence type="predicted"/>
<dbReference type="EMBL" id="LAJY01000300">
    <property type="protein sequence ID" value="KJV09343.1"/>
    <property type="molecule type" value="Genomic_DNA"/>
</dbReference>
<protein>
    <submittedName>
        <fullName evidence="1">Uncharacterized protein</fullName>
    </submittedName>
</protein>
<keyword evidence="2" id="KW-1185">Reference proteome</keyword>
<name>A0A0F3IS19_9PROT</name>
<evidence type="ECO:0000313" key="2">
    <source>
        <dbReference type="Proteomes" id="UP000033774"/>
    </source>
</evidence>
<dbReference type="OrthoDB" id="9870776at2"/>
<dbReference type="AlphaFoldDB" id="A0A0F3IS19"/>
<evidence type="ECO:0000313" key="1">
    <source>
        <dbReference type="EMBL" id="KJV09343.1"/>
    </source>
</evidence>
<comment type="caution">
    <text evidence="1">The sequence shown here is derived from an EMBL/GenBank/DDBJ whole genome shotgun (WGS) entry which is preliminary data.</text>
</comment>
<dbReference type="RefSeq" id="WP_045776078.1">
    <property type="nucleotide sequence ID" value="NZ_LAJY01000300.1"/>
</dbReference>